<evidence type="ECO:0000313" key="3">
    <source>
        <dbReference type="Proteomes" id="UP001223586"/>
    </source>
</evidence>
<dbReference type="InterPro" id="IPR036259">
    <property type="entry name" value="MFS_trans_sf"/>
</dbReference>
<sequence length="77" mass="8769">MLNVISFTIRQEFTPNHLLGRVSGTASTFMKLSLPLGMLLSGLWAEWLPIRGLFVISLISITIMFLKLRKHEIVQIE</sequence>
<evidence type="ECO:0000313" key="2">
    <source>
        <dbReference type="EMBL" id="MDQ0174726.1"/>
    </source>
</evidence>
<organism evidence="2 3">
    <name type="scientific">Bacillus chungangensis</name>
    <dbReference type="NCBI Taxonomy" id="587633"/>
    <lineage>
        <taxon>Bacteria</taxon>
        <taxon>Bacillati</taxon>
        <taxon>Bacillota</taxon>
        <taxon>Bacilli</taxon>
        <taxon>Bacillales</taxon>
        <taxon>Bacillaceae</taxon>
        <taxon>Bacillus</taxon>
    </lineage>
</organism>
<dbReference type="EMBL" id="JAUSTT010000002">
    <property type="protein sequence ID" value="MDQ0174726.1"/>
    <property type="molecule type" value="Genomic_DNA"/>
</dbReference>
<dbReference type="Proteomes" id="UP001223586">
    <property type="component" value="Unassembled WGS sequence"/>
</dbReference>
<keyword evidence="1" id="KW-1133">Transmembrane helix</keyword>
<keyword evidence="3" id="KW-1185">Reference proteome</keyword>
<dbReference type="SUPFAM" id="SSF103473">
    <property type="entry name" value="MFS general substrate transporter"/>
    <property type="match status" value="1"/>
</dbReference>
<accession>A0ABT9WN82</accession>
<proteinExistence type="predicted"/>
<keyword evidence="1" id="KW-0812">Transmembrane</keyword>
<protein>
    <recommendedName>
        <fullName evidence="4">MFS transporter</fullName>
    </recommendedName>
</protein>
<comment type="caution">
    <text evidence="2">The sequence shown here is derived from an EMBL/GenBank/DDBJ whole genome shotgun (WGS) entry which is preliminary data.</text>
</comment>
<feature type="transmembrane region" description="Helical" evidence="1">
    <location>
        <begin position="48"/>
        <end position="66"/>
    </location>
</feature>
<dbReference type="Gene3D" id="1.20.1250.20">
    <property type="entry name" value="MFS general substrate transporter like domains"/>
    <property type="match status" value="1"/>
</dbReference>
<evidence type="ECO:0000256" key="1">
    <source>
        <dbReference type="SAM" id="Phobius"/>
    </source>
</evidence>
<keyword evidence="1" id="KW-0472">Membrane</keyword>
<gene>
    <name evidence="2" type="ORF">J2S08_000559</name>
</gene>
<reference evidence="2 3" key="1">
    <citation type="submission" date="2023-07" db="EMBL/GenBank/DDBJ databases">
        <title>Genomic Encyclopedia of Type Strains, Phase IV (KMG-IV): sequencing the most valuable type-strain genomes for metagenomic binning, comparative biology and taxonomic classification.</title>
        <authorList>
            <person name="Goeker M."/>
        </authorList>
    </citation>
    <scope>NUCLEOTIDE SEQUENCE [LARGE SCALE GENOMIC DNA]</scope>
    <source>
        <strain evidence="2 3">DSM 23837</strain>
    </source>
</reference>
<evidence type="ECO:0008006" key="4">
    <source>
        <dbReference type="Google" id="ProtNLM"/>
    </source>
</evidence>
<name>A0ABT9WN82_9BACI</name>
<dbReference type="RefSeq" id="WP_307226429.1">
    <property type="nucleotide sequence ID" value="NZ_JAUSTT010000002.1"/>
</dbReference>